<accession>A0A9P8C023</accession>
<gene>
    <name evidence="1" type="ORF">KI688_000723</name>
</gene>
<organism evidence="1 2">
    <name type="scientific">Linnemannia hyalina</name>
    <dbReference type="NCBI Taxonomy" id="64524"/>
    <lineage>
        <taxon>Eukaryota</taxon>
        <taxon>Fungi</taxon>
        <taxon>Fungi incertae sedis</taxon>
        <taxon>Mucoromycota</taxon>
        <taxon>Mortierellomycotina</taxon>
        <taxon>Mortierellomycetes</taxon>
        <taxon>Mortierellales</taxon>
        <taxon>Mortierellaceae</taxon>
        <taxon>Linnemannia</taxon>
    </lineage>
</organism>
<protein>
    <submittedName>
        <fullName evidence="1">Uncharacterized protein</fullName>
    </submittedName>
</protein>
<dbReference type="Proteomes" id="UP000707451">
    <property type="component" value="Unassembled WGS sequence"/>
</dbReference>
<evidence type="ECO:0000313" key="1">
    <source>
        <dbReference type="EMBL" id="KAG9072942.1"/>
    </source>
</evidence>
<dbReference type="OrthoDB" id="10596401at2759"/>
<dbReference type="EMBL" id="JAHRHY010000001">
    <property type="protein sequence ID" value="KAG9072942.1"/>
    <property type="molecule type" value="Genomic_DNA"/>
</dbReference>
<comment type="caution">
    <text evidence="1">The sequence shown here is derived from an EMBL/GenBank/DDBJ whole genome shotgun (WGS) entry which is preliminary data.</text>
</comment>
<name>A0A9P8C023_9FUNG</name>
<keyword evidence="2" id="KW-1185">Reference proteome</keyword>
<proteinExistence type="predicted"/>
<evidence type="ECO:0000313" key="2">
    <source>
        <dbReference type="Proteomes" id="UP000707451"/>
    </source>
</evidence>
<dbReference type="AlphaFoldDB" id="A0A9P8C023"/>
<reference evidence="1" key="1">
    <citation type="submission" date="2021-06" db="EMBL/GenBank/DDBJ databases">
        <title>Genome Sequence of Mortierella hyaline Strain SCG-10, a Cold-Adapted, Nitrate-Reducing Fungus Isolated from Soil in Minnesota, USA.</title>
        <authorList>
            <person name="Aldossari N."/>
        </authorList>
    </citation>
    <scope>NUCLEOTIDE SEQUENCE</scope>
    <source>
        <strain evidence="1">SCG-10</strain>
    </source>
</reference>
<sequence length="102" mass="11417">MLWQVYHGAEPPPTTRQTSWASLDVGKILAMCLHLESLHLSSTLLDLLTNIPDFEELKLIGIVKDGNGLVAPSQKLNYSTAKVFPTQYKLEEMVFSVYPKAK</sequence>